<dbReference type="InterPro" id="IPR009906">
    <property type="entry name" value="D-Glu_cyclase"/>
</dbReference>
<dbReference type="PANTHER" id="PTHR32022:SF10">
    <property type="entry name" value="D-GLUTAMATE CYCLASE, MITOCHONDRIAL"/>
    <property type="match status" value="1"/>
</dbReference>
<dbReference type="NCBIfam" id="NF003969">
    <property type="entry name" value="PRK05463.1"/>
    <property type="match status" value="1"/>
</dbReference>
<dbReference type="EC" id="4.2.1.-" evidence="3"/>
<name>A0A7L5C072_9RHOB</name>
<dbReference type="KEGG" id="hdh:G5B40_15820"/>
<dbReference type="InterPro" id="IPR038021">
    <property type="entry name" value="Putative_hydro-lyase"/>
</dbReference>
<evidence type="ECO:0000313" key="4">
    <source>
        <dbReference type="EMBL" id="QIE56773.1"/>
    </source>
</evidence>
<sequence>MLDVDRSSEFERLPPEQARALIARGEHTGGTANMANGRVQGNLVILPKAYALDFFTFCHANPKPCPLLGVSQAGDPALPMLGDIDIRTDVPHYYIYRDGRFVEEVTEIGSYWREDLVSFVLGCSYSFEEPLMAAGIGLRHVELGRVVPMYRTNIETRPAGPFGGGLVVSMRPMKPADAIRAVQITTRFPAVHGAPVHLAEPEQIGIRDLMTPDWGDPPEMRDGEIPVFWACGVTPQVAIERARPEICITHKPGHMLITDLDNASLAAI</sequence>
<dbReference type="InterPro" id="IPR016938">
    <property type="entry name" value="UPF0317"/>
</dbReference>
<dbReference type="Gene3D" id="3.30.2040.10">
    <property type="entry name" value="PSTPO5379-like domain"/>
    <property type="match status" value="1"/>
</dbReference>
<dbReference type="SUPFAM" id="SSF160920">
    <property type="entry name" value="PSTPO5379-like"/>
    <property type="match status" value="1"/>
</dbReference>
<dbReference type="HAMAP" id="MF_01830">
    <property type="entry name" value="Hydro_lyase"/>
    <property type="match status" value="1"/>
</dbReference>
<evidence type="ECO:0000313" key="5">
    <source>
        <dbReference type="Proteomes" id="UP000503336"/>
    </source>
</evidence>
<dbReference type="PANTHER" id="PTHR32022">
    <property type="entry name" value="D-GLUTAMATE CYCLASE, MITOCHONDRIAL"/>
    <property type="match status" value="1"/>
</dbReference>
<organism evidence="4 5">
    <name type="scientific">Pikeienuella piscinae</name>
    <dbReference type="NCBI Taxonomy" id="2748098"/>
    <lineage>
        <taxon>Bacteria</taxon>
        <taxon>Pseudomonadati</taxon>
        <taxon>Pseudomonadota</taxon>
        <taxon>Alphaproteobacteria</taxon>
        <taxon>Rhodobacterales</taxon>
        <taxon>Paracoccaceae</taxon>
        <taxon>Pikeienuella</taxon>
    </lineage>
</organism>
<protein>
    <recommendedName>
        <fullName evidence="3">Putative hydro-lyase G5B40_15820</fullName>
        <ecNumber evidence="3">4.2.1.-</ecNumber>
    </recommendedName>
</protein>
<dbReference type="GO" id="GO:0016829">
    <property type="term" value="F:lyase activity"/>
    <property type="evidence" value="ECO:0007669"/>
    <property type="project" value="UniProtKB-KW"/>
</dbReference>
<dbReference type="AlphaFoldDB" id="A0A7L5C072"/>
<evidence type="ECO:0000256" key="2">
    <source>
        <dbReference type="ARBA" id="ARBA00023239"/>
    </source>
</evidence>
<evidence type="ECO:0000256" key="3">
    <source>
        <dbReference type="HAMAP-Rule" id="MF_01830"/>
    </source>
</evidence>
<comment type="similarity">
    <text evidence="1 3">Belongs to the D-glutamate cyclase family.</text>
</comment>
<dbReference type="Gene3D" id="3.40.1640.10">
    <property type="entry name" value="PSTPO5379-like"/>
    <property type="match status" value="1"/>
</dbReference>
<keyword evidence="5" id="KW-1185">Reference proteome</keyword>
<reference evidence="4 5" key="1">
    <citation type="submission" date="2020-02" db="EMBL/GenBank/DDBJ databases">
        <title>complete genome sequence of Rhodobacteraceae bacterium.</title>
        <authorList>
            <person name="Park J."/>
            <person name="Kim Y.-S."/>
            <person name="Kim K.-H."/>
        </authorList>
    </citation>
    <scope>NUCLEOTIDE SEQUENCE [LARGE SCALE GENOMIC DNA]</scope>
    <source>
        <strain evidence="4 5">RR4-56</strain>
    </source>
</reference>
<proteinExistence type="inferred from homology"/>
<dbReference type="PIRSF" id="PIRSF029755">
    <property type="entry name" value="UCP029755"/>
    <property type="match status" value="1"/>
</dbReference>
<keyword evidence="2 3" id="KW-0456">Lyase</keyword>
<gene>
    <name evidence="4" type="ORF">G5B40_15820</name>
</gene>
<dbReference type="Proteomes" id="UP000503336">
    <property type="component" value="Chromosome"/>
</dbReference>
<evidence type="ECO:0000256" key="1">
    <source>
        <dbReference type="ARBA" id="ARBA00007896"/>
    </source>
</evidence>
<accession>A0A7L5C072</accession>
<dbReference type="FunFam" id="3.30.2040.10:FF:000001">
    <property type="entry name" value="D-glutamate cyclase, mitochondrial"/>
    <property type="match status" value="1"/>
</dbReference>
<dbReference type="Pfam" id="PF07286">
    <property type="entry name" value="D-Glu_cyclase"/>
    <property type="match status" value="1"/>
</dbReference>
<dbReference type="EMBL" id="CP049056">
    <property type="protein sequence ID" value="QIE56773.1"/>
    <property type="molecule type" value="Genomic_DNA"/>
</dbReference>